<gene>
    <name evidence="2" type="ORF">C7H08_17195</name>
</gene>
<dbReference type="PROSITE" id="PS51257">
    <property type="entry name" value="PROKAR_LIPOPROTEIN"/>
    <property type="match status" value="1"/>
</dbReference>
<evidence type="ECO:0000313" key="2">
    <source>
        <dbReference type="EMBL" id="PSF06812.1"/>
    </source>
</evidence>
<dbReference type="AlphaFoldDB" id="A0A2T1KBA2"/>
<keyword evidence="3" id="KW-1185">Reference proteome</keyword>
<dbReference type="EMBL" id="PXNN01000017">
    <property type="protein sequence ID" value="PSF06812.1"/>
    <property type="molecule type" value="Genomic_DNA"/>
</dbReference>
<protein>
    <submittedName>
        <fullName evidence="2">MECDP-synthase</fullName>
    </submittedName>
</protein>
<keyword evidence="1" id="KW-0732">Signal</keyword>
<evidence type="ECO:0000256" key="1">
    <source>
        <dbReference type="SAM" id="SignalP"/>
    </source>
</evidence>
<dbReference type="Proteomes" id="UP000238385">
    <property type="component" value="Unassembled WGS sequence"/>
</dbReference>
<feature type="chain" id="PRO_5015679081" evidence="1">
    <location>
        <begin position="25"/>
        <end position="1018"/>
    </location>
</feature>
<proteinExistence type="predicted"/>
<dbReference type="RefSeq" id="WP_106673437.1">
    <property type="nucleotide sequence ID" value="NZ_BMFE01000002.1"/>
</dbReference>
<accession>A0A2T1KBA2</accession>
<dbReference type="OrthoDB" id="5477453at2"/>
<organism evidence="2 3">
    <name type="scientific">Marinobacter halophilus</name>
    <dbReference type="NCBI Taxonomy" id="1323740"/>
    <lineage>
        <taxon>Bacteria</taxon>
        <taxon>Pseudomonadati</taxon>
        <taxon>Pseudomonadota</taxon>
        <taxon>Gammaproteobacteria</taxon>
        <taxon>Pseudomonadales</taxon>
        <taxon>Marinobacteraceae</taxon>
        <taxon>Marinobacter</taxon>
    </lineage>
</organism>
<reference evidence="2 3" key="1">
    <citation type="submission" date="2018-03" db="EMBL/GenBank/DDBJ databases">
        <title>Marinobacter brunus sp. nov., a marine bacterium of Gamma-proteobacteria isolated from the surface seawater of the South China Sea.</title>
        <authorList>
            <person name="Cheng H."/>
            <person name="Wu Y.-H."/>
            <person name="Xamxidin M."/>
            <person name="Xu X.-W."/>
        </authorList>
    </citation>
    <scope>NUCLEOTIDE SEQUENCE [LARGE SCALE GENOMIC DNA]</scope>
    <source>
        <strain evidence="2 3">JCM 30472</strain>
    </source>
</reference>
<comment type="caution">
    <text evidence="2">The sequence shown here is derived from an EMBL/GenBank/DDBJ whole genome shotgun (WGS) entry which is preliminary data.</text>
</comment>
<name>A0A2T1KBA2_9GAMM</name>
<evidence type="ECO:0000313" key="3">
    <source>
        <dbReference type="Proteomes" id="UP000238385"/>
    </source>
</evidence>
<feature type="signal peptide" evidence="1">
    <location>
        <begin position="1"/>
        <end position="24"/>
    </location>
</feature>
<sequence length="1018" mass="104797">MFKKTLISLAVASSLGLTGCFDSANDGGNANPDYKITDTTIDRSLVRPIFDPNPLSENFSVPTHFDLLLLLGATQSPHHDFTAPASGPEPVRSALNSLSGFSTTSAFNVRFDGELNAGSVLAGQTVFLIALETDSPLKGTPAELALPAVNPADIAGLAPDASQPKFRAEAVNVDNGSNNAIRITPLEPLEEGRKYLVLIGDGVKGANDKSIDQSVQGRALAEGVLGNPALANVKAIVSGLNNLGSSILTAAGQEVALAYTFTTNADSQVLRTMMTPLVSSTKLGQQIGFTAQLKAVRDVYTDLNFSELTTKLKDLGAKAALVGAGQLDISTLPLKEQQVIGKLGQLSTITTEAKLTAAVTNEVLNGTIHLPQPRPNLFLGNKPATDLLTIQGLAFQAGQTGTPNPIVEAAKQVTVAEGAIQLPYFQHLPGTSGSGLTDGSWQGNTTLEANLNSALSPDGNDVFQFLRDGKNADGSVGPLNVNGNFPFPEKQANTTVPVVVFLPSLDDPDTTDINERPTICNDPVAPNGITIFQHGITVDRSVSMLPAILLAQQSCQAVVAIDQPLHGLGGSTVGSVPGLTPLDESAVLANAQGTLQAYVTALGGAANVPVACSDANLADPNTSDTTQFACLQVDGMSKLLAADYTGERHFGFTRDMAAAGIAAKSAAEITAVSSGSLFINPGNMLNGRDNLRQSVVDLINVAATVKLMPIIDVTGYDQAGAPTGEPDGLNDPILKDVASVNFIGHSLGGISGTVFAALSNDTALNGTLNGLYQSAGKSITYPKLDSVVLHNTGGQVTRLLENSETRSGDLLDGLAANGITQKTSNFENFFYVFQSVVDGTDSVNFSLELGNSTDNLLITSVTGDSTVPNEANVNPLGNAYPAPLAGTEPMMALMDIGKGGLKLADGTEGLALVDSDSSGTKALPAASFFAGTNPCTEANHGTFVGPIVDNESCEGGKAITSTAFTAMIAQTVGAVSGSGFAFGSDAALQVGPQAAGAIGLSLGVSPTLDRALDQDKAQ</sequence>